<name>A0AAN6WUH4_9PEZI</name>
<feature type="transmembrane region" description="Helical" evidence="2">
    <location>
        <begin position="225"/>
        <end position="245"/>
    </location>
</feature>
<protein>
    <submittedName>
        <fullName evidence="3">Uncharacterized protein</fullName>
    </submittedName>
</protein>
<gene>
    <name evidence="3" type="ORF">QBC35DRAFT_550832</name>
</gene>
<proteinExistence type="predicted"/>
<comment type="caution">
    <text evidence="3">The sequence shown here is derived from an EMBL/GenBank/DDBJ whole genome shotgun (WGS) entry which is preliminary data.</text>
</comment>
<evidence type="ECO:0000313" key="3">
    <source>
        <dbReference type="EMBL" id="KAK4187888.1"/>
    </source>
</evidence>
<evidence type="ECO:0000256" key="2">
    <source>
        <dbReference type="SAM" id="Phobius"/>
    </source>
</evidence>
<evidence type="ECO:0000256" key="1">
    <source>
        <dbReference type="SAM" id="MobiDB-lite"/>
    </source>
</evidence>
<accession>A0AAN6WUH4</accession>
<keyword evidence="4" id="KW-1185">Reference proteome</keyword>
<evidence type="ECO:0000313" key="4">
    <source>
        <dbReference type="Proteomes" id="UP001302126"/>
    </source>
</evidence>
<feature type="region of interest" description="Disordered" evidence="1">
    <location>
        <begin position="24"/>
        <end position="78"/>
    </location>
</feature>
<keyword evidence="2" id="KW-1133">Transmembrane helix</keyword>
<feature type="transmembrane region" description="Helical" evidence="2">
    <location>
        <begin position="283"/>
        <end position="307"/>
    </location>
</feature>
<feature type="transmembrane region" description="Helical" evidence="2">
    <location>
        <begin position="191"/>
        <end position="213"/>
    </location>
</feature>
<feature type="transmembrane region" description="Helical" evidence="2">
    <location>
        <begin position="133"/>
        <end position="153"/>
    </location>
</feature>
<organism evidence="3 4">
    <name type="scientific">Podospora australis</name>
    <dbReference type="NCBI Taxonomy" id="1536484"/>
    <lineage>
        <taxon>Eukaryota</taxon>
        <taxon>Fungi</taxon>
        <taxon>Dikarya</taxon>
        <taxon>Ascomycota</taxon>
        <taxon>Pezizomycotina</taxon>
        <taxon>Sordariomycetes</taxon>
        <taxon>Sordariomycetidae</taxon>
        <taxon>Sordariales</taxon>
        <taxon>Podosporaceae</taxon>
        <taxon>Podospora</taxon>
    </lineage>
</organism>
<reference evidence="3" key="1">
    <citation type="journal article" date="2023" name="Mol. Phylogenet. Evol.">
        <title>Genome-scale phylogeny and comparative genomics of the fungal order Sordariales.</title>
        <authorList>
            <person name="Hensen N."/>
            <person name="Bonometti L."/>
            <person name="Westerberg I."/>
            <person name="Brannstrom I.O."/>
            <person name="Guillou S."/>
            <person name="Cros-Aarteil S."/>
            <person name="Calhoun S."/>
            <person name="Haridas S."/>
            <person name="Kuo A."/>
            <person name="Mondo S."/>
            <person name="Pangilinan J."/>
            <person name="Riley R."/>
            <person name="LaButti K."/>
            <person name="Andreopoulos B."/>
            <person name="Lipzen A."/>
            <person name="Chen C."/>
            <person name="Yan M."/>
            <person name="Daum C."/>
            <person name="Ng V."/>
            <person name="Clum A."/>
            <person name="Steindorff A."/>
            <person name="Ohm R.A."/>
            <person name="Martin F."/>
            <person name="Silar P."/>
            <person name="Natvig D.O."/>
            <person name="Lalanne C."/>
            <person name="Gautier V."/>
            <person name="Ament-Velasquez S.L."/>
            <person name="Kruys A."/>
            <person name="Hutchinson M.I."/>
            <person name="Powell A.J."/>
            <person name="Barry K."/>
            <person name="Miller A.N."/>
            <person name="Grigoriev I.V."/>
            <person name="Debuchy R."/>
            <person name="Gladieux P."/>
            <person name="Hiltunen Thoren M."/>
            <person name="Johannesson H."/>
        </authorList>
    </citation>
    <scope>NUCLEOTIDE SEQUENCE</scope>
    <source>
        <strain evidence="3">PSN309</strain>
    </source>
</reference>
<dbReference type="EMBL" id="MU864395">
    <property type="protein sequence ID" value="KAK4187888.1"/>
    <property type="molecule type" value="Genomic_DNA"/>
</dbReference>
<keyword evidence="2" id="KW-0472">Membrane</keyword>
<dbReference type="AlphaFoldDB" id="A0AAN6WUH4"/>
<dbReference type="Proteomes" id="UP001302126">
    <property type="component" value="Unassembled WGS sequence"/>
</dbReference>
<keyword evidence="2" id="KW-0812">Transmembrane</keyword>
<sequence length="321" mass="35228">MSALWTLDRDSVESLRAAFTRDAHRSPLAHVETHHSNASKVSQKKPRSKLSVEHLPNKADMMPEGEEDTSYSSPRPAPATPIPTALVLQENSHRRGGNSLEKAGPEVITVRKNHQPLQAMASRHGRVTAVANIVFRVLTILLALSIISLLAYVTERYNSSKEDFVAANITQGQLGAAQTRVWTKNLRVYPVYIFFAAAGLALLESGVLLAVSVVPKLKGSGGARWATLGLVAVVWGVWIAALVYFKSYERGGKVEWDLWSWTCTKGFVTDKVDMNVMCKQLGAAWYAGLVVAILDFVTVGLIAWGIIESRRRLPKAEVTQV</sequence>
<feature type="compositionally biased region" description="Basic and acidic residues" evidence="1">
    <location>
        <begin position="24"/>
        <end position="35"/>
    </location>
</feature>
<reference evidence="3" key="2">
    <citation type="submission" date="2023-05" db="EMBL/GenBank/DDBJ databases">
        <authorList>
            <consortium name="Lawrence Berkeley National Laboratory"/>
            <person name="Steindorff A."/>
            <person name="Hensen N."/>
            <person name="Bonometti L."/>
            <person name="Westerberg I."/>
            <person name="Brannstrom I.O."/>
            <person name="Guillou S."/>
            <person name="Cros-Aarteil S."/>
            <person name="Calhoun S."/>
            <person name="Haridas S."/>
            <person name="Kuo A."/>
            <person name="Mondo S."/>
            <person name="Pangilinan J."/>
            <person name="Riley R."/>
            <person name="Labutti K."/>
            <person name="Andreopoulos B."/>
            <person name="Lipzen A."/>
            <person name="Chen C."/>
            <person name="Yanf M."/>
            <person name="Daum C."/>
            <person name="Ng V."/>
            <person name="Clum A."/>
            <person name="Ohm R."/>
            <person name="Martin F."/>
            <person name="Silar P."/>
            <person name="Natvig D."/>
            <person name="Lalanne C."/>
            <person name="Gautier V."/>
            <person name="Ament-Velasquez S.L."/>
            <person name="Kruys A."/>
            <person name="Hutchinson M.I."/>
            <person name="Powell A.J."/>
            <person name="Barry K."/>
            <person name="Miller A.N."/>
            <person name="Grigoriev I.V."/>
            <person name="Debuchy R."/>
            <person name="Gladieux P."/>
            <person name="Thoren M.H."/>
            <person name="Johannesson H."/>
        </authorList>
    </citation>
    <scope>NUCLEOTIDE SEQUENCE</scope>
    <source>
        <strain evidence="3">PSN309</strain>
    </source>
</reference>
<dbReference type="PANTHER" id="PTHR42069">
    <property type="entry name" value="HYPHAL ANASTAMOSIS-8 PROTEIN"/>
    <property type="match status" value="1"/>
</dbReference>
<dbReference type="PANTHER" id="PTHR42069:SF1">
    <property type="entry name" value="MARVEL DOMAIN-CONTAINING PROTEIN"/>
    <property type="match status" value="1"/>
</dbReference>